<sequence>MADTSIPSPSRRTLSSGVSWTDDLPLCQLSDVGMASNVAYLTDGRQTEAFPYEDRAFNFATDYDCYLYGVFDGYEGSRAAHFAAERLPAELLLGQLTSFVNEKSTKNILQQAISIVERGFFESIDIELAKITHLQSQLPERLTPESAERHYSSIVQQIKSLNDSIRGGTTAVVALVVNNNLYIANVGDSRALLCQRDPGGVVKVQQITVNHDINNEDELERLSKLGLNVEKILERGRLGMNECTRCIGDYWVKGGYKKNPDLKGATSEPIIATPDIYGGLPLTEIEGGFLVLMSDDVYKSLEQSTGHENANIDIANMVSHEMLCRNTMQGVAQNVIDKISFTHSKAFGRAHSLSRGDITLVVRNISHPLGIDALPDINPILPDLSGRHPVSVPYKRNSREIVHTTGEYPAGIPTLSLVMPPQSGPENEPIDLTPAGTSPPSEDTPTNLVVGGATFPPTPLENLYYRSNAHQPAKLDSQNRVAPYVSFDTF</sequence>
<dbReference type="InterPro" id="IPR001932">
    <property type="entry name" value="PPM-type_phosphatase-like_dom"/>
</dbReference>
<evidence type="ECO:0000256" key="1">
    <source>
        <dbReference type="ARBA" id="ARBA00004397"/>
    </source>
</evidence>
<evidence type="ECO:0000313" key="17">
    <source>
        <dbReference type="Proteomes" id="UP000008144"/>
    </source>
</evidence>
<dbReference type="FunFam" id="3.60.40.10:FF:000014">
    <property type="entry name" value="TGF-beta-activated kinase 1 and MAP3K7-binding protein 1-like"/>
    <property type="match status" value="1"/>
</dbReference>
<evidence type="ECO:0000256" key="14">
    <source>
        <dbReference type="SAM" id="MobiDB-lite"/>
    </source>
</evidence>
<accession>F7BEV9</accession>
<evidence type="ECO:0000256" key="2">
    <source>
        <dbReference type="ARBA" id="ARBA00004514"/>
    </source>
</evidence>
<evidence type="ECO:0000256" key="10">
    <source>
        <dbReference type="ARBA" id="ARBA00062935"/>
    </source>
</evidence>
<dbReference type="AlphaFoldDB" id="F7BEV9"/>
<evidence type="ECO:0000256" key="4">
    <source>
        <dbReference type="ARBA" id="ARBA00022553"/>
    </source>
</evidence>
<keyword evidence="8" id="KW-0325">Glycoprotein</keyword>
<dbReference type="GO" id="GO:0004722">
    <property type="term" value="F:protein serine/threonine phosphatase activity"/>
    <property type="evidence" value="ECO:0000318"/>
    <property type="project" value="GO_Central"/>
</dbReference>
<proteinExistence type="predicted"/>
<dbReference type="GO" id="GO:0007165">
    <property type="term" value="P:signal transduction"/>
    <property type="evidence" value="ECO:0000318"/>
    <property type="project" value="GO_Central"/>
</dbReference>
<dbReference type="OMA" id="HPFEDRS"/>
<keyword evidence="17" id="KW-1185">Reference proteome</keyword>
<evidence type="ECO:0000256" key="7">
    <source>
        <dbReference type="ARBA" id="ARBA00023136"/>
    </source>
</evidence>
<dbReference type="Gene3D" id="3.60.40.10">
    <property type="entry name" value="PPM-type phosphatase domain"/>
    <property type="match status" value="1"/>
</dbReference>
<reference evidence="16" key="2">
    <citation type="submission" date="2025-08" db="UniProtKB">
        <authorList>
            <consortium name="Ensembl"/>
        </authorList>
    </citation>
    <scope>IDENTIFICATION</scope>
</reference>
<organism evidence="16 17">
    <name type="scientific">Ciona intestinalis</name>
    <name type="common">Transparent sea squirt</name>
    <name type="synonym">Ascidia intestinalis</name>
    <dbReference type="NCBI Taxonomy" id="7719"/>
    <lineage>
        <taxon>Eukaryota</taxon>
        <taxon>Metazoa</taxon>
        <taxon>Chordata</taxon>
        <taxon>Tunicata</taxon>
        <taxon>Ascidiacea</taxon>
        <taxon>Phlebobranchia</taxon>
        <taxon>Cionidae</taxon>
        <taxon>Ciona</taxon>
    </lineage>
</organism>
<feature type="compositionally biased region" description="Polar residues" evidence="14">
    <location>
        <begin position="435"/>
        <end position="444"/>
    </location>
</feature>
<dbReference type="CDD" id="cd00143">
    <property type="entry name" value="PP2Cc"/>
    <property type="match status" value="1"/>
</dbReference>
<reference evidence="17" key="1">
    <citation type="journal article" date="2002" name="Science">
        <title>The draft genome of Ciona intestinalis: insights into chordate and vertebrate origins.</title>
        <authorList>
            <person name="Dehal P."/>
            <person name="Satou Y."/>
            <person name="Campbell R.K."/>
            <person name="Chapman J."/>
            <person name="Degnan B."/>
            <person name="De Tomaso A."/>
            <person name="Davidson B."/>
            <person name="Di Gregorio A."/>
            <person name="Gelpke M."/>
            <person name="Goodstein D.M."/>
            <person name="Harafuji N."/>
            <person name="Hastings K.E."/>
            <person name="Ho I."/>
            <person name="Hotta K."/>
            <person name="Huang W."/>
            <person name="Kawashima T."/>
            <person name="Lemaire P."/>
            <person name="Martinez D."/>
            <person name="Meinertzhagen I.A."/>
            <person name="Necula S."/>
            <person name="Nonaka M."/>
            <person name="Putnam N."/>
            <person name="Rash S."/>
            <person name="Saiga H."/>
            <person name="Satake M."/>
            <person name="Terry A."/>
            <person name="Yamada L."/>
            <person name="Wang H.G."/>
            <person name="Awazu S."/>
            <person name="Azumi K."/>
            <person name="Boore J."/>
            <person name="Branno M."/>
            <person name="Chin-Bow S."/>
            <person name="DeSantis R."/>
            <person name="Doyle S."/>
            <person name="Francino P."/>
            <person name="Keys D.N."/>
            <person name="Haga S."/>
            <person name="Hayashi H."/>
            <person name="Hino K."/>
            <person name="Imai K.S."/>
            <person name="Inaba K."/>
            <person name="Kano S."/>
            <person name="Kobayashi K."/>
            <person name="Kobayashi M."/>
            <person name="Lee B.I."/>
            <person name="Makabe K.W."/>
            <person name="Manohar C."/>
            <person name="Matassi G."/>
            <person name="Medina M."/>
            <person name="Mochizuki Y."/>
            <person name="Mount S."/>
            <person name="Morishita T."/>
            <person name="Miura S."/>
            <person name="Nakayama A."/>
            <person name="Nishizaka S."/>
            <person name="Nomoto H."/>
            <person name="Ohta F."/>
            <person name="Oishi K."/>
            <person name="Rigoutsos I."/>
            <person name="Sano M."/>
            <person name="Sasaki A."/>
            <person name="Sasakura Y."/>
            <person name="Shoguchi E."/>
            <person name="Shin-i T."/>
            <person name="Spagnuolo A."/>
            <person name="Stainier D."/>
            <person name="Suzuki M.M."/>
            <person name="Tassy O."/>
            <person name="Takatori N."/>
            <person name="Tokuoka M."/>
            <person name="Yagi K."/>
            <person name="Yoshizaki F."/>
            <person name="Wada S."/>
            <person name="Zhang C."/>
            <person name="Hyatt P.D."/>
            <person name="Larimer F."/>
            <person name="Detter C."/>
            <person name="Doggett N."/>
            <person name="Glavina T."/>
            <person name="Hawkins T."/>
            <person name="Richardson P."/>
            <person name="Lucas S."/>
            <person name="Kohara Y."/>
            <person name="Levine M."/>
            <person name="Satoh N."/>
            <person name="Rokhsar D.S."/>
        </authorList>
    </citation>
    <scope>NUCLEOTIDE SEQUENCE [LARGE SCALE GENOMIC DNA]</scope>
</reference>
<keyword evidence="5" id="KW-0256">Endoplasmic reticulum</keyword>
<evidence type="ECO:0000256" key="13">
    <source>
        <dbReference type="ARBA" id="ARBA00080658"/>
    </source>
</evidence>
<dbReference type="PROSITE" id="PS51746">
    <property type="entry name" value="PPM_2"/>
    <property type="match status" value="1"/>
</dbReference>
<keyword evidence="6" id="KW-0832">Ubl conjugation</keyword>
<dbReference type="Ensembl" id="ENSCINT00000027241.2">
    <property type="protein sequence ID" value="ENSCINP00000026995.2"/>
    <property type="gene ID" value="ENSCING00000003713.3"/>
</dbReference>
<gene>
    <name evidence="16" type="primary">LOC100179989</name>
</gene>
<dbReference type="SMART" id="SM00332">
    <property type="entry name" value="PP2Cc"/>
    <property type="match status" value="1"/>
</dbReference>
<keyword evidence="7" id="KW-0472">Membrane</keyword>
<comment type="function">
    <text evidence="9">Key adapter protein that plays an essential role in JNK and NF-kappa-B activation and proinflammatory cytokines production in response to stimulation with TLRs and cytokines. Mechanistically, associates with the catalytic domain of MAP3K7/TAK1 to trigger MAP3K7/TAK1 autophosphorylation leading to its full activation. Similarly, associates with MAPK14 and triggers its autophosphorylation and subsequent activation. In turn, MAPK14 phosphorylates TAB1 and inhibits MAP3K7/TAK1 activation in a feedback control mechanism. Also plays a role in recruiting MAPK14 to the TAK1 complex for the phosphorylation of the TAB2 and TAB3 regulatory subunits.</text>
</comment>
<protein>
    <recommendedName>
        <fullName evidence="11">TGF-beta-activated kinase 1 and MAP3K7-binding protein 1</fullName>
    </recommendedName>
    <alternativeName>
        <fullName evidence="12">Mitogen-activated protein kinase kinase kinase 7-interacting protein 1</fullName>
    </alternativeName>
    <alternativeName>
        <fullName evidence="13">TGF-beta-activated kinase 1-binding protein 1</fullName>
    </alternativeName>
</protein>
<dbReference type="InterPro" id="IPR036457">
    <property type="entry name" value="PPM-type-like_dom_sf"/>
</dbReference>
<dbReference type="PANTHER" id="PTHR13832">
    <property type="entry name" value="PROTEIN PHOSPHATASE 2C"/>
    <property type="match status" value="1"/>
</dbReference>
<evidence type="ECO:0000256" key="12">
    <source>
        <dbReference type="ARBA" id="ARBA00080486"/>
    </source>
</evidence>
<dbReference type="GeneTree" id="ENSGT00510000048276"/>
<keyword evidence="3" id="KW-0963">Cytoplasm</keyword>
<evidence type="ECO:0000256" key="5">
    <source>
        <dbReference type="ARBA" id="ARBA00022824"/>
    </source>
</evidence>
<dbReference type="Pfam" id="PF00481">
    <property type="entry name" value="PP2C"/>
    <property type="match status" value="1"/>
</dbReference>
<feature type="region of interest" description="Disordered" evidence="14">
    <location>
        <begin position="420"/>
        <end position="444"/>
    </location>
</feature>
<dbReference type="HOGENOM" id="CLU_027717_1_0_1"/>
<reference evidence="16" key="3">
    <citation type="submission" date="2025-09" db="UniProtKB">
        <authorList>
            <consortium name="Ensembl"/>
        </authorList>
    </citation>
    <scope>IDENTIFICATION</scope>
</reference>
<dbReference type="InterPro" id="IPR015655">
    <property type="entry name" value="PP2C"/>
</dbReference>
<dbReference type="SUPFAM" id="SSF81606">
    <property type="entry name" value="PP2C-like"/>
    <property type="match status" value="1"/>
</dbReference>
<evidence type="ECO:0000256" key="9">
    <source>
        <dbReference type="ARBA" id="ARBA00057862"/>
    </source>
</evidence>
<evidence type="ECO:0000259" key="15">
    <source>
        <dbReference type="PROSITE" id="PS51746"/>
    </source>
</evidence>
<dbReference type="GO" id="GO:0005789">
    <property type="term" value="C:endoplasmic reticulum membrane"/>
    <property type="evidence" value="ECO:0007669"/>
    <property type="project" value="UniProtKB-SubCell"/>
</dbReference>
<comment type="subunit">
    <text evidence="10">Interacts with XIAP and BIRC7. Interacts with TRAF6 and MAP3K7; during IL-1 signaling. Identified in the TRIKA2 complex composed of MAP3K7, TAB1 and TAB2. Interacts with TRAF6 and MAPK14; these interactions allow MAPK14 autophosphorylation. Interacts with STING1; interaction takes place following cGAMP activation and promotes TAB1 recruitment to the endoplasmic reticulum, triggering MAP3K7/TAK1 activation and STING1 phosphorylation.</text>
</comment>
<evidence type="ECO:0000256" key="8">
    <source>
        <dbReference type="ARBA" id="ARBA00023180"/>
    </source>
</evidence>
<keyword evidence="4" id="KW-0597">Phosphoprotein</keyword>
<dbReference type="InParanoid" id="F7BEV9"/>
<evidence type="ECO:0000256" key="3">
    <source>
        <dbReference type="ARBA" id="ARBA00022490"/>
    </source>
</evidence>
<dbReference type="STRING" id="7719.ENSCINP00000026995"/>
<name>F7BEV9_CIOIN</name>
<dbReference type="GO" id="GO:0005829">
    <property type="term" value="C:cytosol"/>
    <property type="evidence" value="ECO:0007669"/>
    <property type="project" value="UniProtKB-SubCell"/>
</dbReference>
<feature type="domain" description="PPM-type phosphatase" evidence="15">
    <location>
        <begin position="31"/>
        <end position="365"/>
    </location>
</feature>
<evidence type="ECO:0000313" key="16">
    <source>
        <dbReference type="Ensembl" id="ENSCINP00000026995.2"/>
    </source>
</evidence>
<dbReference type="GO" id="GO:1902533">
    <property type="term" value="P:positive regulation of intracellular signal transduction"/>
    <property type="evidence" value="ECO:0007669"/>
    <property type="project" value="UniProtKB-ARBA"/>
</dbReference>
<dbReference type="FunCoup" id="F7BEV9">
    <property type="interactions" value="147"/>
</dbReference>
<dbReference type="GO" id="GO:0019209">
    <property type="term" value="F:kinase activator activity"/>
    <property type="evidence" value="ECO:0007669"/>
    <property type="project" value="UniProtKB-ARBA"/>
</dbReference>
<dbReference type="Proteomes" id="UP000008144">
    <property type="component" value="Unassembled WGS sequence"/>
</dbReference>
<evidence type="ECO:0000256" key="6">
    <source>
        <dbReference type="ARBA" id="ARBA00022843"/>
    </source>
</evidence>
<comment type="subcellular location">
    <subcellularLocation>
        <location evidence="2">Cytoplasm</location>
        <location evidence="2">Cytosol</location>
    </subcellularLocation>
    <subcellularLocation>
        <location evidence="1">Endoplasmic reticulum membrane</location>
        <topology evidence="1">Peripheral membrane protein</topology>
        <orientation evidence="1">Cytoplasmic side</orientation>
    </subcellularLocation>
</comment>
<dbReference type="PANTHER" id="PTHR13832:SF533">
    <property type="entry name" value="TGF-BETA-ACTIVATED KINASE 1 AND MAP3K7-BINDING PROTEIN 1"/>
    <property type="match status" value="1"/>
</dbReference>
<evidence type="ECO:0000256" key="11">
    <source>
        <dbReference type="ARBA" id="ARBA00074232"/>
    </source>
</evidence>